<dbReference type="Gene3D" id="3.30.70.920">
    <property type="match status" value="1"/>
</dbReference>
<evidence type="ECO:0000256" key="3">
    <source>
        <dbReference type="ARBA" id="ARBA00023163"/>
    </source>
</evidence>
<dbReference type="InterPro" id="IPR036390">
    <property type="entry name" value="WH_DNA-bd_sf"/>
</dbReference>
<sequence length="160" mass="18569">MLKTEHRLDKIDLGILKLLEKDARLTHKEIAHAMSLSITPIHARIRKLQEEGYIRRYTAIVNHKMVGKGLIAYTQVQLKEHSQESLRAFMDATIKLPEVMECYHMTGAFDFLLRIAIRDMDEYNKVLIEKLSKLPDVGNMQSFFVMSEAKHETAYMFEGT</sequence>
<gene>
    <name evidence="5" type="ORF">HYN43_002330</name>
</gene>
<keyword evidence="2" id="KW-0238">DNA-binding</keyword>
<dbReference type="SUPFAM" id="SSF54909">
    <property type="entry name" value="Dimeric alpha+beta barrel"/>
    <property type="match status" value="1"/>
</dbReference>
<name>A0A494VL19_9SPHI</name>
<evidence type="ECO:0000256" key="2">
    <source>
        <dbReference type="ARBA" id="ARBA00023125"/>
    </source>
</evidence>
<dbReference type="PRINTS" id="PR00033">
    <property type="entry name" value="HTHASNC"/>
</dbReference>
<dbReference type="EMBL" id="CP032869">
    <property type="protein sequence ID" value="AYL94201.1"/>
    <property type="molecule type" value="Genomic_DNA"/>
</dbReference>
<keyword evidence="6" id="KW-1185">Reference proteome</keyword>
<dbReference type="RefSeq" id="WP_119407920.1">
    <property type="nucleotide sequence ID" value="NZ_CP032869.1"/>
</dbReference>
<dbReference type="GO" id="GO:0043200">
    <property type="term" value="P:response to amino acid"/>
    <property type="evidence" value="ECO:0007669"/>
    <property type="project" value="TreeGrafter"/>
</dbReference>
<dbReference type="SUPFAM" id="SSF46785">
    <property type="entry name" value="Winged helix' DNA-binding domain"/>
    <property type="match status" value="1"/>
</dbReference>
<evidence type="ECO:0000313" key="6">
    <source>
        <dbReference type="Proteomes" id="UP000270046"/>
    </source>
</evidence>
<evidence type="ECO:0000256" key="1">
    <source>
        <dbReference type="ARBA" id="ARBA00023015"/>
    </source>
</evidence>
<dbReference type="Pfam" id="PF13412">
    <property type="entry name" value="HTH_24"/>
    <property type="match status" value="1"/>
</dbReference>
<dbReference type="InterPro" id="IPR019887">
    <property type="entry name" value="Tscrpt_reg_AsnC/Lrp_C"/>
</dbReference>
<keyword evidence="3" id="KW-0804">Transcription</keyword>
<dbReference type="Proteomes" id="UP000270046">
    <property type="component" value="Chromosome"/>
</dbReference>
<organism evidence="5 6">
    <name type="scientific">Mucilaginibacter celer</name>
    <dbReference type="NCBI Taxonomy" id="2305508"/>
    <lineage>
        <taxon>Bacteria</taxon>
        <taxon>Pseudomonadati</taxon>
        <taxon>Bacteroidota</taxon>
        <taxon>Sphingobacteriia</taxon>
        <taxon>Sphingobacteriales</taxon>
        <taxon>Sphingobacteriaceae</taxon>
        <taxon>Mucilaginibacter</taxon>
    </lineage>
</organism>
<dbReference type="SMART" id="SM00344">
    <property type="entry name" value="HTH_ASNC"/>
    <property type="match status" value="1"/>
</dbReference>
<dbReference type="Pfam" id="PF01037">
    <property type="entry name" value="AsnC_trans_reg"/>
    <property type="match status" value="1"/>
</dbReference>
<dbReference type="PROSITE" id="PS50956">
    <property type="entry name" value="HTH_ASNC_2"/>
    <property type="match status" value="1"/>
</dbReference>
<dbReference type="OrthoDB" id="9800326at2"/>
<evidence type="ECO:0000259" key="4">
    <source>
        <dbReference type="PROSITE" id="PS50956"/>
    </source>
</evidence>
<dbReference type="InterPro" id="IPR011008">
    <property type="entry name" value="Dimeric_a/b-barrel"/>
</dbReference>
<dbReference type="GO" id="GO:0043565">
    <property type="term" value="F:sequence-specific DNA binding"/>
    <property type="evidence" value="ECO:0007669"/>
    <property type="project" value="InterPro"/>
</dbReference>
<evidence type="ECO:0000313" key="5">
    <source>
        <dbReference type="EMBL" id="AYL94201.1"/>
    </source>
</evidence>
<dbReference type="Gene3D" id="1.10.10.10">
    <property type="entry name" value="Winged helix-like DNA-binding domain superfamily/Winged helix DNA-binding domain"/>
    <property type="match status" value="1"/>
</dbReference>
<protein>
    <submittedName>
        <fullName evidence="5">Winged helix-turn-helix transcriptional regulator</fullName>
    </submittedName>
</protein>
<proteinExistence type="predicted"/>
<dbReference type="AlphaFoldDB" id="A0A494VL19"/>
<dbReference type="GO" id="GO:0005829">
    <property type="term" value="C:cytosol"/>
    <property type="evidence" value="ECO:0007669"/>
    <property type="project" value="TreeGrafter"/>
</dbReference>
<dbReference type="PANTHER" id="PTHR30154:SF34">
    <property type="entry name" value="TRANSCRIPTIONAL REGULATOR AZLB"/>
    <property type="match status" value="1"/>
</dbReference>
<dbReference type="InterPro" id="IPR019888">
    <property type="entry name" value="Tscrpt_reg_AsnC-like"/>
</dbReference>
<reference evidence="5 6" key="1">
    <citation type="submission" date="2018-10" db="EMBL/GenBank/DDBJ databases">
        <title>Genome sequencing of Mucilaginibacter sp. HYN0043.</title>
        <authorList>
            <person name="Kim M."/>
            <person name="Yi H."/>
        </authorList>
    </citation>
    <scope>NUCLEOTIDE SEQUENCE [LARGE SCALE GENOMIC DNA]</scope>
    <source>
        <strain evidence="5 6">HYN0043</strain>
    </source>
</reference>
<accession>A0A494VL19</accession>
<keyword evidence="1" id="KW-0805">Transcription regulation</keyword>
<feature type="domain" description="HTH asnC-type" evidence="4">
    <location>
        <begin position="8"/>
        <end position="69"/>
    </location>
</feature>
<dbReference type="InterPro" id="IPR000485">
    <property type="entry name" value="AsnC-type_HTH_dom"/>
</dbReference>
<dbReference type="InterPro" id="IPR036388">
    <property type="entry name" value="WH-like_DNA-bd_sf"/>
</dbReference>
<dbReference type="KEGG" id="muh:HYN43_002330"/>
<dbReference type="PANTHER" id="PTHR30154">
    <property type="entry name" value="LEUCINE-RESPONSIVE REGULATORY PROTEIN"/>
    <property type="match status" value="1"/>
</dbReference>